<dbReference type="InterPro" id="IPR007165">
    <property type="entry name" value="Phage_holin_4_2"/>
</dbReference>
<organism evidence="2 3">
    <name type="scientific">Desulforamulus aeronauticus DSM 10349</name>
    <dbReference type="NCBI Taxonomy" id="1121421"/>
    <lineage>
        <taxon>Bacteria</taxon>
        <taxon>Bacillati</taxon>
        <taxon>Bacillota</taxon>
        <taxon>Clostridia</taxon>
        <taxon>Eubacteriales</taxon>
        <taxon>Peptococcaceae</taxon>
        <taxon>Desulforamulus</taxon>
    </lineage>
</organism>
<keyword evidence="3" id="KW-1185">Reference proteome</keyword>
<evidence type="ECO:0000313" key="3">
    <source>
        <dbReference type="Proteomes" id="UP000183997"/>
    </source>
</evidence>
<name>A0A1M6QRD9_9FIRM</name>
<dbReference type="OrthoDB" id="7205479at2"/>
<reference evidence="3" key="1">
    <citation type="submission" date="2016-11" db="EMBL/GenBank/DDBJ databases">
        <authorList>
            <person name="Varghese N."/>
            <person name="Submissions S."/>
        </authorList>
    </citation>
    <scope>NUCLEOTIDE SEQUENCE [LARGE SCALE GENOMIC DNA]</scope>
    <source>
        <strain evidence="3">DSM 10349</strain>
    </source>
</reference>
<evidence type="ECO:0000313" key="2">
    <source>
        <dbReference type="EMBL" id="SHK22745.1"/>
    </source>
</evidence>
<keyword evidence="1" id="KW-0472">Membrane</keyword>
<dbReference type="Proteomes" id="UP000183997">
    <property type="component" value="Unassembled WGS sequence"/>
</dbReference>
<dbReference type="Pfam" id="PF04020">
    <property type="entry name" value="Phage_holin_4_2"/>
    <property type="match status" value="1"/>
</dbReference>
<dbReference type="EMBL" id="FRAR01000009">
    <property type="protein sequence ID" value="SHK22745.1"/>
    <property type="molecule type" value="Genomic_DNA"/>
</dbReference>
<dbReference type="STRING" id="1121421.SAMN02745123_01143"/>
<evidence type="ECO:0000256" key="1">
    <source>
        <dbReference type="SAM" id="Phobius"/>
    </source>
</evidence>
<proteinExistence type="predicted"/>
<protein>
    <submittedName>
        <fullName evidence="2">Putative membrane protein</fullName>
    </submittedName>
</protein>
<sequence length="113" mass="12293">MGWLLSLLLNGAALLIADYFIDSIQINGVVSALLAALLLGFVNTFIRPILVFLTFPLTVISLGFFILVLNAITFCLVSWLIPGFHVYSFGGAFIGAIITGITSWILNLIFNNK</sequence>
<keyword evidence="1" id="KW-0812">Transmembrane</keyword>
<gene>
    <name evidence="2" type="ORF">SAMN02745123_01143</name>
</gene>
<keyword evidence="1" id="KW-1133">Transmembrane helix</keyword>
<dbReference type="AlphaFoldDB" id="A0A1M6QRD9"/>
<feature type="transmembrane region" description="Helical" evidence="1">
    <location>
        <begin position="24"/>
        <end position="42"/>
    </location>
</feature>
<accession>A0A1M6QRD9</accession>
<feature type="transmembrane region" description="Helical" evidence="1">
    <location>
        <begin position="87"/>
        <end position="110"/>
    </location>
</feature>
<dbReference type="PANTHER" id="PTHR37309:SF1">
    <property type="entry name" value="SLR0284 PROTEIN"/>
    <property type="match status" value="1"/>
</dbReference>
<dbReference type="RefSeq" id="WP_072911715.1">
    <property type="nucleotide sequence ID" value="NZ_FRAR01000009.1"/>
</dbReference>
<dbReference type="PANTHER" id="PTHR37309">
    <property type="entry name" value="SLR0284 PROTEIN"/>
    <property type="match status" value="1"/>
</dbReference>
<feature type="transmembrane region" description="Helical" evidence="1">
    <location>
        <begin position="49"/>
        <end position="81"/>
    </location>
</feature>